<dbReference type="AlphaFoldDB" id="A0A0A9DQC7"/>
<accession>A0A0A9DQC7</accession>
<reference evidence="1" key="1">
    <citation type="submission" date="2014-09" db="EMBL/GenBank/DDBJ databases">
        <authorList>
            <person name="Magalhaes I.L.F."/>
            <person name="Oliveira U."/>
            <person name="Santos F.R."/>
            <person name="Vidigal T.H.D.A."/>
            <person name="Brescovit A.D."/>
            <person name="Santos A.J."/>
        </authorList>
    </citation>
    <scope>NUCLEOTIDE SEQUENCE</scope>
    <source>
        <tissue evidence="1">Shoot tissue taken approximately 20 cm above the soil surface</tissue>
    </source>
</reference>
<name>A0A0A9DQC7_ARUDO</name>
<evidence type="ECO:0000313" key="1">
    <source>
        <dbReference type="EMBL" id="JAD88893.1"/>
    </source>
</evidence>
<proteinExistence type="predicted"/>
<protein>
    <submittedName>
        <fullName evidence="1">Uncharacterized protein</fullName>
    </submittedName>
</protein>
<reference evidence="1" key="2">
    <citation type="journal article" date="2015" name="Data Brief">
        <title>Shoot transcriptome of the giant reed, Arundo donax.</title>
        <authorList>
            <person name="Barrero R.A."/>
            <person name="Guerrero F.D."/>
            <person name="Moolhuijzen P."/>
            <person name="Goolsby J.A."/>
            <person name="Tidwell J."/>
            <person name="Bellgard S.E."/>
            <person name="Bellgard M.I."/>
        </authorList>
    </citation>
    <scope>NUCLEOTIDE SEQUENCE</scope>
    <source>
        <tissue evidence="1">Shoot tissue taken approximately 20 cm above the soil surface</tissue>
    </source>
</reference>
<dbReference type="EMBL" id="GBRH01209002">
    <property type="protein sequence ID" value="JAD88893.1"/>
    <property type="molecule type" value="Transcribed_RNA"/>
</dbReference>
<organism evidence="1">
    <name type="scientific">Arundo donax</name>
    <name type="common">Giant reed</name>
    <name type="synonym">Donax arundinaceus</name>
    <dbReference type="NCBI Taxonomy" id="35708"/>
    <lineage>
        <taxon>Eukaryota</taxon>
        <taxon>Viridiplantae</taxon>
        <taxon>Streptophyta</taxon>
        <taxon>Embryophyta</taxon>
        <taxon>Tracheophyta</taxon>
        <taxon>Spermatophyta</taxon>
        <taxon>Magnoliopsida</taxon>
        <taxon>Liliopsida</taxon>
        <taxon>Poales</taxon>
        <taxon>Poaceae</taxon>
        <taxon>PACMAD clade</taxon>
        <taxon>Arundinoideae</taxon>
        <taxon>Arundineae</taxon>
        <taxon>Arundo</taxon>
    </lineage>
</organism>
<sequence length="114" mass="12625">MTFFASGRQERLRYSAVAGPDRCGFDIICSSRLTTPAENRSPLFLLLLTARLKRAMAPISCAFSFPSFTAFLKNSTSASANPFEPIWILASSSSFKRYLICSTNLHCLCMLLLS</sequence>